<dbReference type="Gene3D" id="3.40.50.720">
    <property type="entry name" value="NAD(P)-binding Rossmann-like Domain"/>
    <property type="match status" value="1"/>
</dbReference>
<dbReference type="InterPro" id="IPR008030">
    <property type="entry name" value="NmrA-like"/>
</dbReference>
<evidence type="ECO:0000259" key="1">
    <source>
        <dbReference type="Pfam" id="PF05368"/>
    </source>
</evidence>
<dbReference type="Pfam" id="PF05368">
    <property type="entry name" value="NmrA"/>
    <property type="match status" value="1"/>
</dbReference>
<protein>
    <submittedName>
        <fullName evidence="2">NmrA family NAD(P)-binding protein</fullName>
    </submittedName>
</protein>
<proteinExistence type="predicted"/>
<dbReference type="Gene3D" id="3.90.25.10">
    <property type="entry name" value="UDP-galactose 4-epimerase, domain 1"/>
    <property type="match status" value="1"/>
</dbReference>
<dbReference type="RefSeq" id="WP_252587437.1">
    <property type="nucleotide sequence ID" value="NZ_JAMWYS010000028.1"/>
</dbReference>
<dbReference type="InterPro" id="IPR036291">
    <property type="entry name" value="NAD(P)-bd_dom_sf"/>
</dbReference>
<name>A0A9X2JF17_9SPHI</name>
<organism evidence="2 3">
    <name type="scientific">Solitalea agri</name>
    <dbReference type="NCBI Taxonomy" id="2953739"/>
    <lineage>
        <taxon>Bacteria</taxon>
        <taxon>Pseudomonadati</taxon>
        <taxon>Bacteroidota</taxon>
        <taxon>Sphingobacteriia</taxon>
        <taxon>Sphingobacteriales</taxon>
        <taxon>Sphingobacteriaceae</taxon>
        <taxon>Solitalea</taxon>
    </lineage>
</organism>
<dbReference type="AlphaFoldDB" id="A0A9X2JF17"/>
<gene>
    <name evidence="2" type="ORF">NF867_08740</name>
</gene>
<reference evidence="2" key="1">
    <citation type="submission" date="2022-06" db="EMBL/GenBank/DDBJ databases">
        <title>Solitalea sp. MAHUQ-68 isolated from rhizospheric soil.</title>
        <authorList>
            <person name="Huq M.A."/>
        </authorList>
    </citation>
    <scope>NUCLEOTIDE SEQUENCE</scope>
    <source>
        <strain evidence="2">MAHUQ-68</strain>
    </source>
</reference>
<dbReference type="SUPFAM" id="SSF51735">
    <property type="entry name" value="NAD(P)-binding Rossmann-fold domains"/>
    <property type="match status" value="1"/>
</dbReference>
<evidence type="ECO:0000313" key="2">
    <source>
        <dbReference type="EMBL" id="MCO4292946.1"/>
    </source>
</evidence>
<dbReference type="PANTHER" id="PTHR43162:SF1">
    <property type="entry name" value="PRESTALK A DIFFERENTIATION PROTEIN A"/>
    <property type="match status" value="1"/>
</dbReference>
<evidence type="ECO:0000313" key="3">
    <source>
        <dbReference type="Proteomes" id="UP001155182"/>
    </source>
</evidence>
<dbReference type="InterPro" id="IPR051604">
    <property type="entry name" value="Ergot_Alk_Oxidoreductase"/>
</dbReference>
<accession>A0A9X2JF17</accession>
<feature type="domain" description="NmrA-like" evidence="1">
    <location>
        <begin position="2"/>
        <end position="222"/>
    </location>
</feature>
<keyword evidence="3" id="KW-1185">Reference proteome</keyword>
<dbReference type="EMBL" id="JAMWYS010000028">
    <property type="protein sequence ID" value="MCO4292946.1"/>
    <property type="molecule type" value="Genomic_DNA"/>
</dbReference>
<dbReference type="PANTHER" id="PTHR43162">
    <property type="match status" value="1"/>
</dbReference>
<sequence>MKIIVTGSLGNISKPLTQLLVQDGHSVIVISSNDYKRTEIELLGAKAAIGSIDDLAFLKTVFKGADAIYCMIPPDFAAPDQVDYYSCIGTNYTKAIEHAGVKQVVELSSYGAHRPSGTGFIVGSNRVEQLFNALKDVNVMHMRPGYFYYNLLTFIPMIKATGRMAANFDGKDKLPLVSPLDIAAAVAEELTKQTFKSGVRYVVSDNRTCNEIAGVLGKAINLPELQWKTISDAEMQHNLERNGMSPATAAALVELGAATHNGILREHMNLQEITHGKVTLESFAKDFAVAYKQNQMKY</sequence>
<dbReference type="Proteomes" id="UP001155182">
    <property type="component" value="Unassembled WGS sequence"/>
</dbReference>
<comment type="caution">
    <text evidence="2">The sequence shown here is derived from an EMBL/GenBank/DDBJ whole genome shotgun (WGS) entry which is preliminary data.</text>
</comment>